<dbReference type="PANTHER" id="PTHR34448:SF1">
    <property type="entry name" value="BLL6088 PROTEIN"/>
    <property type="match status" value="1"/>
</dbReference>
<dbReference type="InterPro" id="IPR052170">
    <property type="entry name" value="M29_Exopeptidase"/>
</dbReference>
<dbReference type="SUPFAM" id="SSF144052">
    <property type="entry name" value="Thermophilic metalloprotease-like"/>
    <property type="match status" value="1"/>
</dbReference>
<proteinExistence type="predicted"/>
<dbReference type="InterPro" id="IPR058739">
    <property type="entry name" value="NicX"/>
</dbReference>
<accession>A0ABP9I575</accession>
<organism evidence="2 3">
    <name type="scientific">Yinghuangia aomiensis</name>
    <dbReference type="NCBI Taxonomy" id="676205"/>
    <lineage>
        <taxon>Bacteria</taxon>
        <taxon>Bacillati</taxon>
        <taxon>Actinomycetota</taxon>
        <taxon>Actinomycetes</taxon>
        <taxon>Kitasatosporales</taxon>
        <taxon>Streptomycetaceae</taxon>
        <taxon>Yinghuangia</taxon>
    </lineage>
</organism>
<comment type="caution">
    <text evidence="2">The sequence shown here is derived from an EMBL/GenBank/DDBJ whole genome shotgun (WGS) entry which is preliminary data.</text>
</comment>
<sequence>MTAFLDFVGLCEKELRLCGVRTGERVAVLSQGTERLDYADAFLAAARRLGGDAYHVRLPSTLNGAGLDSLVVGNTPLSGNAAAVDALKQADLLIDLIFLLFSPEQLAIQASGTRVLSVVEPVAQLAKLLPTDGQRERIEAAGELLSAARTLRVTSPHGTDVTYRLNTYPTILEYGFTDTPGRWDHWPSGFLFTGGDDDGVDGRVVLGPGDIVFPFTSYVREPIHIAIEHGRVVDIRGGFDAALLRDYMASFDDPDAYGISHIGWGMHENARASSIAVDFQGIGMEARATYGNVLFSTGPNGELGGTNHSPCHVDMPLHGCTLTLDDEPVVVAGDIAVPALQAPSRRR</sequence>
<gene>
    <name evidence="2" type="ORF">GCM10023205_68090</name>
</gene>
<evidence type="ECO:0000256" key="1">
    <source>
        <dbReference type="ARBA" id="ARBA00022723"/>
    </source>
</evidence>
<evidence type="ECO:0008006" key="4">
    <source>
        <dbReference type="Google" id="ProtNLM"/>
    </source>
</evidence>
<dbReference type="RefSeq" id="WP_345679649.1">
    <property type="nucleotide sequence ID" value="NZ_BAABHS010000034.1"/>
</dbReference>
<evidence type="ECO:0000313" key="3">
    <source>
        <dbReference type="Proteomes" id="UP001500466"/>
    </source>
</evidence>
<dbReference type="EMBL" id="BAABHS010000034">
    <property type="protein sequence ID" value="GAA4987659.1"/>
    <property type="molecule type" value="Genomic_DNA"/>
</dbReference>
<name>A0ABP9I575_9ACTN</name>
<keyword evidence="1" id="KW-0479">Metal-binding</keyword>
<evidence type="ECO:0000313" key="2">
    <source>
        <dbReference type="EMBL" id="GAA4987659.1"/>
    </source>
</evidence>
<dbReference type="Proteomes" id="UP001500466">
    <property type="component" value="Unassembled WGS sequence"/>
</dbReference>
<dbReference type="PANTHER" id="PTHR34448">
    <property type="entry name" value="AMINOPEPTIDASE"/>
    <property type="match status" value="1"/>
</dbReference>
<dbReference type="Pfam" id="PF26233">
    <property type="entry name" value="NicX"/>
    <property type="match status" value="1"/>
</dbReference>
<keyword evidence="3" id="KW-1185">Reference proteome</keyword>
<reference evidence="3" key="1">
    <citation type="journal article" date="2019" name="Int. J. Syst. Evol. Microbiol.">
        <title>The Global Catalogue of Microorganisms (GCM) 10K type strain sequencing project: providing services to taxonomists for standard genome sequencing and annotation.</title>
        <authorList>
            <consortium name="The Broad Institute Genomics Platform"/>
            <consortium name="The Broad Institute Genome Sequencing Center for Infectious Disease"/>
            <person name="Wu L."/>
            <person name="Ma J."/>
        </authorList>
    </citation>
    <scope>NUCLEOTIDE SEQUENCE [LARGE SCALE GENOMIC DNA]</scope>
    <source>
        <strain evidence="3">JCM 17986</strain>
    </source>
</reference>
<protein>
    <recommendedName>
        <fullName evidence="4">2,5-dihydroxypyridine 5,6-dioxygenase</fullName>
    </recommendedName>
</protein>